<gene>
    <name evidence="2" type="ORF">BTJ66_11915</name>
    <name evidence="3" type="ORF">MNY58_00670</name>
</gene>
<dbReference type="EMBL" id="MRZN01000025">
    <property type="protein sequence ID" value="PHK48736.1"/>
    <property type="molecule type" value="Genomic_DNA"/>
</dbReference>
<dbReference type="Proteomes" id="UP000223828">
    <property type="component" value="Unassembled WGS sequence"/>
</dbReference>
<keyword evidence="1" id="KW-0472">Membrane</keyword>
<protein>
    <submittedName>
        <fullName evidence="2">Uncharacterized protein</fullName>
    </submittedName>
</protein>
<keyword evidence="1" id="KW-1133">Transmembrane helix</keyword>
<name>A0A2C6WLV4_9STAP</name>
<dbReference type="EMBL" id="CP093217">
    <property type="protein sequence ID" value="UQW81661.1"/>
    <property type="molecule type" value="Genomic_DNA"/>
</dbReference>
<evidence type="ECO:0000313" key="4">
    <source>
        <dbReference type="Proteomes" id="UP000223828"/>
    </source>
</evidence>
<keyword evidence="5" id="KW-1185">Reference proteome</keyword>
<reference evidence="3" key="4">
    <citation type="submission" date="2022-03" db="EMBL/GenBank/DDBJ databases">
        <title>Complete Genome Sequence of Staphylococcus edaphicus strain CCM 8731.</title>
        <authorList>
            <person name="Rimmer C.O."/>
            <person name="Thomas J.C."/>
        </authorList>
    </citation>
    <scope>NUCLEOTIDE SEQUENCE</scope>
    <source>
        <strain evidence="3">CCM 8731</strain>
    </source>
</reference>
<organism evidence="2 4">
    <name type="scientific">Staphylococcus edaphicus</name>
    <dbReference type="NCBI Taxonomy" id="1955013"/>
    <lineage>
        <taxon>Bacteria</taxon>
        <taxon>Bacillati</taxon>
        <taxon>Bacillota</taxon>
        <taxon>Bacilli</taxon>
        <taxon>Bacillales</taxon>
        <taxon>Staphylococcaceae</taxon>
        <taxon>Staphylococcus</taxon>
    </lineage>
</organism>
<reference evidence="2" key="1">
    <citation type="journal article" date="2017" name="Appl. Environ. Microbiol.">
        <title>Staphylococcus edaphicus sp. nov., isolated in Antarctica, harbours mecC gene and genomic islands with suspected role in adaptation to extreme environment.</title>
        <authorList>
            <person name="Pantucek R."/>
            <person name="Sedlacek I."/>
            <person name="Indrakova A."/>
            <person name="Vrbovska V."/>
            <person name="Maslanova I."/>
            <person name="Kovarovic V."/>
            <person name="Svec P."/>
            <person name="Kralova S."/>
            <person name="Kristofova L."/>
            <person name="Keklakova J."/>
            <person name="Petras P."/>
            <person name="Doskar J."/>
        </authorList>
    </citation>
    <scope>NUCLEOTIDE SEQUENCE</scope>
    <source>
        <strain evidence="2">CCM 8730</strain>
    </source>
</reference>
<reference evidence="4" key="2">
    <citation type="submission" date="2017-10" db="EMBL/GenBank/DDBJ databases">
        <title>Staphylococcus edaphicus sp. nov., isolated in Antarctica, harbouring mecC gene and genomic islands essential in adaptation to extreme environment.</title>
        <authorList>
            <person name="Pantucek R."/>
            <person name="Sedlacek I."/>
            <person name="Indrakova A."/>
            <person name="Vrbovska V."/>
            <person name="Maslanova I."/>
            <person name="Kovarovic V."/>
            <person name="Svec P."/>
            <person name="Kralova S."/>
            <person name="Kristofova L."/>
            <person name="Keklakova J."/>
            <person name="Petras P."/>
            <person name="Doskar J."/>
        </authorList>
    </citation>
    <scope>NUCLEOTIDE SEQUENCE [LARGE SCALE GENOMIC DNA]</scope>
    <source>
        <strain evidence="4">CCM 5085</strain>
    </source>
</reference>
<feature type="transmembrane region" description="Helical" evidence="1">
    <location>
        <begin position="12"/>
        <end position="36"/>
    </location>
</feature>
<dbReference type="OrthoDB" id="2404471at2"/>
<evidence type="ECO:0000313" key="3">
    <source>
        <dbReference type="EMBL" id="UQW81661.1"/>
    </source>
</evidence>
<evidence type="ECO:0000313" key="2">
    <source>
        <dbReference type="EMBL" id="PHK48736.1"/>
    </source>
</evidence>
<proteinExistence type="predicted"/>
<reference evidence="2" key="3">
    <citation type="submission" date="2017-10" db="EMBL/GenBank/DDBJ databases">
        <authorList>
            <person name="Vrbovska V."/>
            <person name="Kovarovic V."/>
            <person name="Indrakova A."/>
        </authorList>
    </citation>
    <scope>NUCLEOTIDE SEQUENCE</scope>
    <source>
        <strain evidence="2">CCM 8730</strain>
    </source>
</reference>
<sequence>MENKGKGLKVWAWVFIVLTVIMPLFAIGSIICSIKYKKYDAAKGSKLLNIAIIVAIIIFVFNIMTFLGLR</sequence>
<feature type="transmembrane region" description="Helical" evidence="1">
    <location>
        <begin position="48"/>
        <end position="69"/>
    </location>
</feature>
<keyword evidence="1" id="KW-0812">Transmembrane</keyword>
<dbReference type="RefSeq" id="WP_099091165.1">
    <property type="nucleotide sequence ID" value="NZ_CP093217.1"/>
</dbReference>
<dbReference type="Proteomes" id="UP001056588">
    <property type="component" value="Chromosome"/>
</dbReference>
<dbReference type="AlphaFoldDB" id="A0A2C6WLV4"/>
<evidence type="ECO:0000313" key="5">
    <source>
        <dbReference type="Proteomes" id="UP001056588"/>
    </source>
</evidence>
<accession>A0A2C6WLV4</accession>
<evidence type="ECO:0000256" key="1">
    <source>
        <dbReference type="SAM" id="Phobius"/>
    </source>
</evidence>